<dbReference type="Proteomes" id="UP001279410">
    <property type="component" value="Unassembled WGS sequence"/>
</dbReference>
<dbReference type="EMBL" id="BRZM01000077">
    <property type="protein sequence ID" value="GLD65169.1"/>
    <property type="molecule type" value="Genomic_DNA"/>
</dbReference>
<dbReference type="AlphaFoldDB" id="A0AAD3N442"/>
<evidence type="ECO:0000256" key="1">
    <source>
        <dbReference type="SAM" id="MobiDB-lite"/>
    </source>
</evidence>
<organism evidence="2 3">
    <name type="scientific">Lates japonicus</name>
    <name type="common">Japanese lates</name>
    <dbReference type="NCBI Taxonomy" id="270547"/>
    <lineage>
        <taxon>Eukaryota</taxon>
        <taxon>Metazoa</taxon>
        <taxon>Chordata</taxon>
        <taxon>Craniata</taxon>
        <taxon>Vertebrata</taxon>
        <taxon>Euteleostomi</taxon>
        <taxon>Actinopterygii</taxon>
        <taxon>Neopterygii</taxon>
        <taxon>Teleostei</taxon>
        <taxon>Neoteleostei</taxon>
        <taxon>Acanthomorphata</taxon>
        <taxon>Carangaria</taxon>
        <taxon>Carangaria incertae sedis</taxon>
        <taxon>Centropomidae</taxon>
        <taxon>Lates</taxon>
    </lineage>
</organism>
<feature type="compositionally biased region" description="Polar residues" evidence="1">
    <location>
        <begin position="8"/>
        <end position="21"/>
    </location>
</feature>
<reference evidence="2" key="1">
    <citation type="submission" date="2022-08" db="EMBL/GenBank/DDBJ databases">
        <title>Genome sequencing of akame (Lates japonicus).</title>
        <authorList>
            <person name="Hashiguchi Y."/>
            <person name="Takahashi H."/>
        </authorList>
    </citation>
    <scope>NUCLEOTIDE SEQUENCE</scope>
    <source>
        <strain evidence="2">Kochi</strain>
    </source>
</reference>
<proteinExistence type="predicted"/>
<gene>
    <name evidence="2" type="ORF">AKAME5_001665300</name>
</gene>
<accession>A0AAD3N442</accession>
<protein>
    <submittedName>
        <fullName evidence="2">Baculoviral IAP repeat-containing protein 7 isoform X1</fullName>
    </submittedName>
</protein>
<feature type="compositionally biased region" description="Polar residues" evidence="1">
    <location>
        <begin position="59"/>
        <end position="71"/>
    </location>
</feature>
<evidence type="ECO:0000313" key="2">
    <source>
        <dbReference type="EMBL" id="GLD65169.1"/>
    </source>
</evidence>
<keyword evidence="3" id="KW-1185">Reference proteome</keyword>
<comment type="caution">
    <text evidence="2">The sequence shown here is derived from an EMBL/GenBank/DDBJ whole genome shotgun (WGS) entry which is preliminary data.</text>
</comment>
<sequence>MQHPQPDETVTQPKRQGTIPSHLSDYDLSGPGSQRRFHTPIPQNRQEAEQESLGAETPSRATTLISQDSAPDQSVLLEEGGLMFNQMKGDSEDLCQEKNHLLDVSNRQQQINQENVALKHHHHYHQFGCMIQCIVLTAEKRTTSLLTLVTS</sequence>
<feature type="region of interest" description="Disordered" evidence="1">
    <location>
        <begin position="1"/>
        <end position="71"/>
    </location>
</feature>
<name>A0AAD3N442_LATJO</name>
<evidence type="ECO:0000313" key="3">
    <source>
        <dbReference type="Proteomes" id="UP001279410"/>
    </source>
</evidence>